<evidence type="ECO:0000256" key="3">
    <source>
        <dbReference type="ARBA" id="ARBA00022737"/>
    </source>
</evidence>
<dbReference type="GO" id="GO:0005509">
    <property type="term" value="F:calcium ion binding"/>
    <property type="evidence" value="ECO:0007669"/>
    <property type="project" value="InterPro"/>
</dbReference>
<dbReference type="Gene3D" id="2.150.10.10">
    <property type="entry name" value="Serralysin-like metalloprotease, C-terminal"/>
    <property type="match status" value="1"/>
</dbReference>
<keyword evidence="3" id="KW-0677">Repeat</keyword>
<comment type="subcellular location">
    <subcellularLocation>
        <location evidence="1">Secreted</location>
    </subcellularLocation>
</comment>
<dbReference type="Proteomes" id="UP000050489">
    <property type="component" value="Unassembled WGS sequence"/>
</dbReference>
<evidence type="ECO:0000259" key="4">
    <source>
        <dbReference type="Pfam" id="PF08548"/>
    </source>
</evidence>
<dbReference type="AlphaFoldDB" id="A0A2F0P7Y0"/>
<evidence type="ECO:0000313" key="6">
    <source>
        <dbReference type="Proteomes" id="UP000050489"/>
    </source>
</evidence>
<evidence type="ECO:0000256" key="2">
    <source>
        <dbReference type="ARBA" id="ARBA00022525"/>
    </source>
</evidence>
<feature type="domain" description="Peptidase M10 serralysin C-terminal" evidence="4">
    <location>
        <begin position="148"/>
        <end position="241"/>
    </location>
</feature>
<evidence type="ECO:0000256" key="1">
    <source>
        <dbReference type="ARBA" id="ARBA00004613"/>
    </source>
</evidence>
<gene>
    <name evidence="5" type="ORF">AN695_0225275</name>
</gene>
<comment type="caution">
    <text evidence="5">The sequence shown here is derived from an EMBL/GenBank/DDBJ whole genome shotgun (WGS) entry which is preliminary data.</text>
</comment>
<keyword evidence="2" id="KW-0964">Secreted</keyword>
<name>A0A2F0P7Y0_SERMA</name>
<dbReference type="RefSeq" id="WP_055317654.1">
    <property type="nucleotide sequence ID" value="NZ_JBLTSM010000007.1"/>
</dbReference>
<proteinExistence type="predicted"/>
<protein>
    <recommendedName>
        <fullName evidence="4">Peptidase M10 serralysin C-terminal domain-containing protein</fullName>
    </recommendedName>
</protein>
<dbReference type="SUPFAM" id="SSF55486">
    <property type="entry name" value="Metalloproteases ('zincins'), catalytic domain"/>
    <property type="match status" value="1"/>
</dbReference>
<dbReference type="InterPro" id="IPR011049">
    <property type="entry name" value="Serralysin-like_metalloprot_C"/>
</dbReference>
<dbReference type="EMBL" id="LJEX02000139">
    <property type="protein sequence ID" value="OCO80195.1"/>
    <property type="molecule type" value="Genomic_DNA"/>
</dbReference>
<dbReference type="GO" id="GO:0005615">
    <property type="term" value="C:extracellular space"/>
    <property type="evidence" value="ECO:0007669"/>
    <property type="project" value="InterPro"/>
</dbReference>
<dbReference type="InterPro" id="IPR013858">
    <property type="entry name" value="Peptidase_M10B_C"/>
</dbReference>
<dbReference type="SUPFAM" id="SSF51120">
    <property type="entry name" value="beta-Roll"/>
    <property type="match status" value="1"/>
</dbReference>
<organism evidence="5 6">
    <name type="scientific">Serratia marcescens</name>
    <dbReference type="NCBI Taxonomy" id="615"/>
    <lineage>
        <taxon>Bacteria</taxon>
        <taxon>Pseudomonadati</taxon>
        <taxon>Pseudomonadota</taxon>
        <taxon>Gammaproteobacteria</taxon>
        <taxon>Enterobacterales</taxon>
        <taxon>Yersiniaceae</taxon>
        <taxon>Serratia</taxon>
    </lineage>
</organism>
<reference evidence="6" key="1">
    <citation type="submission" date="2016-04" db="EMBL/GenBank/DDBJ databases">
        <authorList>
            <person name="Osei Sekyere J."/>
            <person name="Sivertsen A."/>
            <person name="Pedersen A.T."/>
            <person name="Sundsfjord A."/>
        </authorList>
    </citation>
    <scope>NUCLEOTIDE SEQUENCE [LARGE SCALE GENOMIC DNA]</scope>
    <source>
        <strain evidence="6">945174350</strain>
    </source>
</reference>
<sequence length="243" mass="26618">MSSRHNDILQDDDEFTSLAATSPNDHNYQFYYHQPGSPYDGLGYGALFTLDNANLYSNQRGGAAINNLGKIRDNFSFDRAADQLTRPGLTHNGDQVYHQPVALTYSFLTQSALNRIGQTGDGDKGLQPLTQAAQAQALKSMQAWADVANVTESTVAAFDVIEDFEHGIDKIDLSGLRFNNSLSELRFIDSGSAFSGQKGEIQLNFDAFNGTTDLLMNTQSNSYAADFKIHVVGQVEQSDILFA</sequence>
<dbReference type="Pfam" id="PF08548">
    <property type="entry name" value="Peptidase_M10_C"/>
    <property type="match status" value="1"/>
</dbReference>
<evidence type="ECO:0000313" key="5">
    <source>
        <dbReference type="EMBL" id="OCO80195.1"/>
    </source>
</evidence>
<accession>A0A2F0P7Y0</accession>